<protein>
    <recommendedName>
        <fullName evidence="7">Bifunctional uridylyltransferase/uridylyl-removing enzyme</fullName>
        <shortName evidence="7">UTase/UR</shortName>
    </recommendedName>
    <alternativeName>
        <fullName evidence="7">Bifunctional [protein-PII] modification enzyme</fullName>
    </alternativeName>
    <alternativeName>
        <fullName evidence="7">Bifunctional nitrogen sensor protein</fullName>
    </alternativeName>
    <domain>
        <recommendedName>
            <fullName evidence="7">[Protein-PII] uridylyltransferase</fullName>
            <shortName evidence="7">PII uridylyltransferase</shortName>
            <shortName evidence="7">UTase</shortName>
            <ecNumber evidence="7">2.7.7.59</ecNumber>
        </recommendedName>
    </domain>
    <domain>
        <recommendedName>
            <fullName evidence="7">[Protein-PII]-UMP uridylyl-removing enzyme</fullName>
            <shortName evidence="7">UR</shortName>
            <ecNumber evidence="7">3.1.4.-</ecNumber>
        </recommendedName>
    </domain>
</protein>
<dbReference type="GO" id="GO:0008773">
    <property type="term" value="F:[protein-PII] uridylyltransferase activity"/>
    <property type="evidence" value="ECO:0007669"/>
    <property type="project" value="UniProtKB-UniRule"/>
</dbReference>
<dbReference type="PROSITE" id="PS51671">
    <property type="entry name" value="ACT"/>
    <property type="match status" value="2"/>
</dbReference>
<dbReference type="InterPro" id="IPR006674">
    <property type="entry name" value="HD_domain"/>
</dbReference>
<dbReference type="GO" id="GO:0006808">
    <property type="term" value="P:regulation of nitrogen utilization"/>
    <property type="evidence" value="ECO:0007669"/>
    <property type="project" value="UniProtKB-UniRule"/>
</dbReference>
<feature type="domain" description="ACT" evidence="8">
    <location>
        <begin position="615"/>
        <end position="691"/>
    </location>
</feature>
<keyword evidence="6 7" id="KW-0511">Multifunctional enzyme</keyword>
<dbReference type="PIRSF" id="PIRSF006288">
    <property type="entry name" value="PII_uridyltransf"/>
    <property type="match status" value="1"/>
</dbReference>
<dbReference type="EMBL" id="FOJN01000015">
    <property type="protein sequence ID" value="SFA60535.1"/>
    <property type="molecule type" value="Genomic_DNA"/>
</dbReference>
<keyword evidence="5 7" id="KW-0460">Magnesium</keyword>
<dbReference type="InterPro" id="IPR043519">
    <property type="entry name" value="NT_sf"/>
</dbReference>
<dbReference type="InterPro" id="IPR003607">
    <property type="entry name" value="HD/PDEase_dom"/>
</dbReference>
<dbReference type="PANTHER" id="PTHR47320:SF1">
    <property type="entry name" value="BIFUNCTIONAL URIDYLYLTRANSFERASE_URIDYLYL-REMOVING ENZYME"/>
    <property type="match status" value="1"/>
</dbReference>
<dbReference type="NCBIfam" id="NF002895">
    <property type="entry name" value="PRK03381.1"/>
    <property type="match status" value="1"/>
</dbReference>
<dbReference type="CDD" id="cd00077">
    <property type="entry name" value="HDc"/>
    <property type="match status" value="1"/>
</dbReference>
<dbReference type="Pfam" id="PF08335">
    <property type="entry name" value="GlnD_UR_UTase"/>
    <property type="match status" value="1"/>
</dbReference>
<dbReference type="InterPro" id="IPR013546">
    <property type="entry name" value="PII_UdlTrfase/GS_AdlTrfase"/>
</dbReference>
<keyword evidence="1 7" id="KW-0808">Transferase</keyword>
<evidence type="ECO:0000259" key="8">
    <source>
        <dbReference type="PROSITE" id="PS51671"/>
    </source>
</evidence>
<comment type="catalytic activity">
    <reaction evidence="7">
        <text>[protein-PII]-uridylyl-L-tyrosine + H2O = [protein-PII]-L-tyrosine + UMP + H(+)</text>
        <dbReference type="Rhea" id="RHEA:48600"/>
        <dbReference type="Rhea" id="RHEA-COMP:12147"/>
        <dbReference type="Rhea" id="RHEA-COMP:12148"/>
        <dbReference type="ChEBI" id="CHEBI:15377"/>
        <dbReference type="ChEBI" id="CHEBI:15378"/>
        <dbReference type="ChEBI" id="CHEBI:46858"/>
        <dbReference type="ChEBI" id="CHEBI:57865"/>
        <dbReference type="ChEBI" id="CHEBI:90602"/>
    </reaction>
</comment>
<dbReference type="CDD" id="cd04873">
    <property type="entry name" value="ACT_UUR-ACR-like"/>
    <property type="match status" value="1"/>
</dbReference>
<evidence type="ECO:0000256" key="4">
    <source>
        <dbReference type="ARBA" id="ARBA00022801"/>
    </source>
</evidence>
<dbReference type="Gene3D" id="3.30.460.10">
    <property type="entry name" value="Beta Polymerase, domain 2"/>
    <property type="match status" value="1"/>
</dbReference>
<evidence type="ECO:0000256" key="1">
    <source>
        <dbReference type="ARBA" id="ARBA00022679"/>
    </source>
</evidence>
<dbReference type="Proteomes" id="UP000182054">
    <property type="component" value="Unassembled WGS sequence"/>
</dbReference>
<reference evidence="10 11" key="1">
    <citation type="submission" date="2016-10" db="EMBL/GenBank/DDBJ databases">
        <authorList>
            <person name="de Groot N.N."/>
        </authorList>
    </citation>
    <scope>NUCLEOTIDE SEQUENCE [LARGE SCALE GENOMIC DNA]</scope>
    <source>
        <strain evidence="10 11">DSM 44908</strain>
    </source>
</reference>
<comment type="function">
    <text evidence="7">Modifies, by uridylylation and deuridylylation, the PII regulatory proteins (GlnB and homologs), in response to the nitrogen status of the cell that GlnD senses through the glutamine level. Under low glutamine levels, catalyzes the conversion of the PII proteins and UTP to PII-UMP and PPi, while under higher glutamine levels, GlnD hydrolyzes PII-UMP to PII and UMP (deuridylylation). Thus, controls uridylylation state and activity of the PII proteins, and plays an important role in the regulation of nitrogen metabolism.</text>
</comment>
<dbReference type="AlphaFoldDB" id="A0A1I0U916"/>
<dbReference type="Pfam" id="PF01966">
    <property type="entry name" value="HD"/>
    <property type="match status" value="1"/>
</dbReference>
<sequence length="822" mass="87473">MATERASGTTAGATDLVRARAKLLEGRGRARLAAPALREALTDLFELWLTTTASEVGITPDSGFAVLAVGGLARREMLPFSDLDLVLLHDDMEPALVSDVADKLWYPLWDAHIGLDHSVRTPGQALDVAASDLTAALGLLDARHIVGDKELSAAVVSGIVRQWRSGIRDRFPELSEATRARWNRSGDIAHRAEPDLKSGRGGLRDVQLLDALSLAQVTDAMPGLGPDSPSGGVQEAHRRILDVRTELHRVAGRGRDHLRAQDADEIAAALRLGDRFDLARVLTDSARTIGYSVDVGLRTAANALPRRGLSRLRLVPVRRPLDEGVVEHAGEVVLARDARPTKDPGLIMRVAAAAAVTGLPMSASTLRRLSDSAPELREPWPKEALDDLLVVLGSGRRAVAVIEALDRTGLWGRLMPEWGAVRDLPPRDAVHTWTVDRHLVETAAVASGLTTRVARPDLLVLGALLHDIGKGRGGDHSVVGADIAAQIGRRLGLWPSDLAVVVAMVRHHLLLPDTATRRDLDDPATVERVVDTLGGDARLLELLHALAEADSIATGPGVWGEWKASLIGDLVHRCRLVVAGETLPEPDPVDPALLARADEGVVVDLTPTDAPHTFDVTVVAPDRRGLLSNAAGVLALASLRVLSASVTSARGHAVNRFVVSPAFGGPPEPGLLRQELIRSLDGDLPLLERLEAKEAEARSASTPGLLPDPADSMRAVGGLPLHAQAPPRILWFDGEDPAQAVVEVRAEDRPGLLCRLAAVFETHGTDVLWAKVATRGTSVIDAFGIDLSGGGEPTSVLRGEIERSLLAVVPAPAPPAEDDERP</sequence>
<evidence type="ECO:0000256" key="6">
    <source>
        <dbReference type="ARBA" id="ARBA00023268"/>
    </source>
</evidence>
<evidence type="ECO:0000256" key="5">
    <source>
        <dbReference type="ARBA" id="ARBA00022842"/>
    </source>
</evidence>
<evidence type="ECO:0000313" key="10">
    <source>
        <dbReference type="EMBL" id="SFA60535.1"/>
    </source>
</evidence>
<dbReference type="RefSeq" id="WP_068364490.1">
    <property type="nucleotide sequence ID" value="NZ_FOJN01000015.1"/>
</dbReference>
<name>A0A1I0U916_9NOCA</name>
<dbReference type="EC" id="2.7.7.59" evidence="7"/>
<dbReference type="PROSITE" id="PS51831">
    <property type="entry name" value="HD"/>
    <property type="match status" value="1"/>
</dbReference>
<comment type="activity regulation">
    <text evidence="7">Uridylyltransferase (UTase) activity is inhibited by glutamine, while glutamine activates uridylyl-removing (UR) activity.</text>
</comment>
<proteinExistence type="inferred from homology"/>
<gene>
    <name evidence="7" type="primary">glnD</name>
    <name evidence="10" type="ORF">SAMN05444374_11593</name>
</gene>
<accession>A0A1I0U916</accession>
<comment type="caution">
    <text evidence="7">Lacks conserved residue(s) required for the propagation of feature annotation.</text>
</comment>
<dbReference type="PANTHER" id="PTHR47320">
    <property type="entry name" value="BIFUNCTIONAL URIDYLYLTRANSFERASE/URIDYLYL-REMOVING ENZYME"/>
    <property type="match status" value="1"/>
</dbReference>
<dbReference type="HAMAP" id="MF_00277">
    <property type="entry name" value="PII_uridylyl_transf"/>
    <property type="match status" value="1"/>
</dbReference>
<keyword evidence="4 7" id="KW-0378">Hydrolase</keyword>
<evidence type="ECO:0000313" key="11">
    <source>
        <dbReference type="Proteomes" id="UP000182054"/>
    </source>
</evidence>
<dbReference type="GeneID" id="85487252"/>
<evidence type="ECO:0000259" key="9">
    <source>
        <dbReference type="PROSITE" id="PS51831"/>
    </source>
</evidence>
<dbReference type="InterPro" id="IPR010043">
    <property type="entry name" value="UTase/UR"/>
</dbReference>
<dbReference type="SUPFAM" id="SSF81301">
    <property type="entry name" value="Nucleotidyltransferase"/>
    <property type="match status" value="1"/>
</dbReference>
<organism evidence="10 11">
    <name type="scientific">Rhodococcoides kroppenstedtii</name>
    <dbReference type="NCBI Taxonomy" id="293050"/>
    <lineage>
        <taxon>Bacteria</taxon>
        <taxon>Bacillati</taxon>
        <taxon>Actinomycetota</taxon>
        <taxon>Actinomycetes</taxon>
        <taxon>Mycobacteriales</taxon>
        <taxon>Nocardiaceae</taxon>
        <taxon>Rhodococcoides</taxon>
    </lineage>
</organism>
<evidence type="ECO:0000256" key="2">
    <source>
        <dbReference type="ARBA" id="ARBA00022695"/>
    </source>
</evidence>
<dbReference type="SUPFAM" id="SSF109604">
    <property type="entry name" value="HD-domain/PDEase-like"/>
    <property type="match status" value="1"/>
</dbReference>
<feature type="region of interest" description="Uridylyltransferase" evidence="7">
    <location>
        <begin position="1"/>
        <end position="320"/>
    </location>
</feature>
<comment type="catalytic activity">
    <reaction evidence="7">
        <text>[protein-PII]-L-tyrosine + UTP = [protein-PII]-uridylyl-L-tyrosine + diphosphate</text>
        <dbReference type="Rhea" id="RHEA:13673"/>
        <dbReference type="Rhea" id="RHEA-COMP:12147"/>
        <dbReference type="Rhea" id="RHEA-COMP:12148"/>
        <dbReference type="ChEBI" id="CHEBI:33019"/>
        <dbReference type="ChEBI" id="CHEBI:46398"/>
        <dbReference type="ChEBI" id="CHEBI:46858"/>
        <dbReference type="ChEBI" id="CHEBI:90602"/>
        <dbReference type="EC" id="2.7.7.59"/>
    </reaction>
</comment>
<keyword evidence="3" id="KW-0677">Repeat</keyword>
<comment type="domain">
    <text evidence="7">Has four distinct domains: an N-terminal nucleotidyltransferase (NT) domain responsible for UTase activity, a central HD domain that encodes UR activity, and two C-terminal ACT domains that seem to have a role in glutamine sensing.</text>
</comment>
<dbReference type="SMART" id="SM00471">
    <property type="entry name" value="HDc"/>
    <property type="match status" value="1"/>
</dbReference>
<dbReference type="SUPFAM" id="SSF55021">
    <property type="entry name" value="ACT-like"/>
    <property type="match status" value="2"/>
</dbReference>
<comment type="cofactor">
    <cofactor evidence="7">
        <name>Mg(2+)</name>
        <dbReference type="ChEBI" id="CHEBI:18420"/>
    </cofactor>
</comment>
<keyword evidence="2 7" id="KW-0548">Nucleotidyltransferase</keyword>
<dbReference type="OrthoDB" id="9758038at2"/>
<evidence type="ECO:0000256" key="3">
    <source>
        <dbReference type="ARBA" id="ARBA00022737"/>
    </source>
</evidence>
<dbReference type="InterPro" id="IPR045865">
    <property type="entry name" value="ACT-like_dom_sf"/>
</dbReference>
<dbReference type="InterPro" id="IPR002912">
    <property type="entry name" value="ACT_dom"/>
</dbReference>
<comment type="similarity">
    <text evidence="7">Belongs to the GlnD family.</text>
</comment>
<dbReference type="GO" id="GO:0008081">
    <property type="term" value="F:phosphoric diester hydrolase activity"/>
    <property type="evidence" value="ECO:0007669"/>
    <property type="project" value="UniProtKB-UniRule"/>
</dbReference>
<feature type="domain" description="HD" evidence="9">
    <location>
        <begin position="435"/>
        <end position="536"/>
    </location>
</feature>
<dbReference type="EC" id="3.1.4.-" evidence="7"/>
<feature type="domain" description="ACT" evidence="8">
    <location>
        <begin position="741"/>
        <end position="821"/>
    </location>
</feature>
<evidence type="ECO:0000256" key="7">
    <source>
        <dbReference type="HAMAP-Rule" id="MF_00277"/>
    </source>
</evidence>
<dbReference type="Gene3D" id="1.10.3090.10">
    <property type="entry name" value="cca-adding enzyme, domain 2"/>
    <property type="match status" value="1"/>
</dbReference>
<dbReference type="NCBIfam" id="TIGR01693">
    <property type="entry name" value="UTase_glnD"/>
    <property type="match status" value="1"/>
</dbReference>